<evidence type="ECO:0000313" key="2">
    <source>
        <dbReference type="Proteomes" id="UP001294412"/>
    </source>
</evidence>
<dbReference type="InterPro" id="IPR047729">
    <property type="entry name" value="Sce7726-like"/>
</dbReference>
<protein>
    <submittedName>
        <fullName evidence="1">Sce7726 family protein</fullName>
    </submittedName>
</protein>
<accession>A0ABU5I6T4</accession>
<sequence length="204" mass="22959">MGPTRVRDKRTNNEREIRTALRDRHLRHHRGRDDVLVINELGLAHARSRIDLAVFNGHLHGYEIKSAGDTLDRLPRQLATYVNALQKLTLVVATRHLDAAAAIAPNWCGLTEIVEGPRGGMTFYSRRRARLNPNLDAFMLAHLLWHPEAQDLLRARGASNAEVNAPRKELYRVIADEVPVQELASAIRAAMASRTGWRGHPPRS</sequence>
<reference evidence="1 2" key="1">
    <citation type="submission" date="2023-12" db="EMBL/GenBank/DDBJ databases">
        <title>Description of Novel Strain Fulvimarina sp. 2208YS6-2-32 isolated from Uroteuthis (Photololigo) edulis.</title>
        <authorList>
            <person name="Park J.-S."/>
        </authorList>
    </citation>
    <scope>NUCLEOTIDE SEQUENCE [LARGE SCALE GENOMIC DNA]</scope>
    <source>
        <strain evidence="1 2">2208YS6-2-32</strain>
    </source>
</reference>
<dbReference type="EMBL" id="JAXLPB010000007">
    <property type="protein sequence ID" value="MDY8110921.1"/>
    <property type="molecule type" value="Genomic_DNA"/>
</dbReference>
<keyword evidence="2" id="KW-1185">Reference proteome</keyword>
<organism evidence="1 2">
    <name type="scientific">Fulvimarina uroteuthidis</name>
    <dbReference type="NCBI Taxonomy" id="3098149"/>
    <lineage>
        <taxon>Bacteria</taxon>
        <taxon>Pseudomonadati</taxon>
        <taxon>Pseudomonadota</taxon>
        <taxon>Alphaproteobacteria</taxon>
        <taxon>Hyphomicrobiales</taxon>
        <taxon>Aurantimonadaceae</taxon>
        <taxon>Fulvimarina</taxon>
    </lineage>
</organism>
<proteinExistence type="predicted"/>
<gene>
    <name evidence="1" type="ORF">U0C82_17420</name>
</gene>
<dbReference type="RefSeq" id="WP_322188929.1">
    <property type="nucleotide sequence ID" value="NZ_JAXLPB010000007.1"/>
</dbReference>
<evidence type="ECO:0000313" key="1">
    <source>
        <dbReference type="EMBL" id="MDY8110921.1"/>
    </source>
</evidence>
<dbReference type="Proteomes" id="UP001294412">
    <property type="component" value="Unassembled WGS sequence"/>
</dbReference>
<comment type="caution">
    <text evidence="1">The sequence shown here is derived from an EMBL/GenBank/DDBJ whole genome shotgun (WGS) entry which is preliminary data.</text>
</comment>
<dbReference type="NCBIfam" id="NF033832">
    <property type="entry name" value="sce7726_fam"/>
    <property type="match status" value="1"/>
</dbReference>
<name>A0ABU5I6T4_9HYPH</name>